<sequence>MRICLIASSAYPVAEPFAGGLEALVHQLARGLVARGHEVSLFAAAGSDPALRVTSLEAVEFRSSRVAGRDVNAPPERWMAEHHAYLSLMLGLADGGASRYDVVHNHSLHHLPVAMAPMLDVPMLTTLHTPPLPWLESAILAAPGATAFTAVSRWTAQAWAHVVTSAPVLNGVDTDAWPWGPGGGPVVWTGRLVREKAPHDAMDAARVAGLPLVLAGPVTDDAYFEEAIAPRLGPHAVHVGHLDHRALARLLGRAAVAVVTPEWDEPYGLVAAEAMSCGTPVAAYARGALPELVNDEVGALAMPGDVDGLAVALDRARRRDRRTVRAHAVERLSAARMIEEYEARYLALAGGEVAA</sequence>
<accession>A0A6L6XN10</accession>
<protein>
    <submittedName>
        <fullName evidence="5">Glycosyltransferase</fullName>
    </submittedName>
</protein>
<dbReference type="SUPFAM" id="SSF53756">
    <property type="entry name" value="UDP-Glycosyltransferase/glycogen phosphorylase"/>
    <property type="match status" value="1"/>
</dbReference>
<reference evidence="5 6" key="1">
    <citation type="submission" date="2019-12" db="EMBL/GenBank/DDBJ databases">
        <authorList>
            <person name="Huq M.A."/>
        </authorList>
    </citation>
    <scope>NUCLEOTIDE SEQUENCE [LARGE SCALE GENOMIC DNA]</scope>
    <source>
        <strain evidence="5 6">MAH-18</strain>
    </source>
</reference>
<name>A0A6L6XN10_9ACTN</name>
<comment type="caution">
    <text evidence="5">The sequence shown here is derived from an EMBL/GenBank/DDBJ whole genome shotgun (WGS) entry which is preliminary data.</text>
</comment>
<dbReference type="Pfam" id="PF13439">
    <property type="entry name" value="Glyco_transf_4"/>
    <property type="match status" value="1"/>
</dbReference>
<keyword evidence="1" id="KW-0328">Glycosyltransferase</keyword>
<dbReference type="Gene3D" id="3.40.50.2000">
    <property type="entry name" value="Glycogen Phosphorylase B"/>
    <property type="match status" value="2"/>
</dbReference>
<gene>
    <name evidence="5" type="ORF">GON03_02945</name>
</gene>
<evidence type="ECO:0000313" key="5">
    <source>
        <dbReference type="EMBL" id="MVQ48123.1"/>
    </source>
</evidence>
<dbReference type="PANTHER" id="PTHR12526:SF595">
    <property type="entry name" value="BLL5217 PROTEIN"/>
    <property type="match status" value="1"/>
</dbReference>
<dbReference type="Proteomes" id="UP000473525">
    <property type="component" value="Unassembled WGS sequence"/>
</dbReference>
<feature type="domain" description="Glycosyltransferase subfamily 4-like N-terminal" evidence="4">
    <location>
        <begin position="19"/>
        <end position="175"/>
    </location>
</feature>
<dbReference type="AlphaFoldDB" id="A0A6L6XN10"/>
<dbReference type="InterPro" id="IPR028098">
    <property type="entry name" value="Glyco_trans_4-like_N"/>
</dbReference>
<evidence type="ECO:0000256" key="1">
    <source>
        <dbReference type="ARBA" id="ARBA00022676"/>
    </source>
</evidence>
<dbReference type="PANTHER" id="PTHR12526">
    <property type="entry name" value="GLYCOSYLTRANSFERASE"/>
    <property type="match status" value="1"/>
</dbReference>
<dbReference type="Pfam" id="PF00534">
    <property type="entry name" value="Glycos_transf_1"/>
    <property type="match status" value="1"/>
</dbReference>
<evidence type="ECO:0000259" key="4">
    <source>
        <dbReference type="Pfam" id="PF13439"/>
    </source>
</evidence>
<feature type="domain" description="Glycosyl transferase family 1" evidence="3">
    <location>
        <begin position="188"/>
        <end position="316"/>
    </location>
</feature>
<dbReference type="EMBL" id="WSEK01000004">
    <property type="protein sequence ID" value="MVQ48123.1"/>
    <property type="molecule type" value="Genomic_DNA"/>
</dbReference>
<evidence type="ECO:0000259" key="3">
    <source>
        <dbReference type="Pfam" id="PF00534"/>
    </source>
</evidence>
<proteinExistence type="predicted"/>
<organism evidence="5 6">
    <name type="scientific">Nocardioides agri</name>
    <dbReference type="NCBI Taxonomy" id="2682843"/>
    <lineage>
        <taxon>Bacteria</taxon>
        <taxon>Bacillati</taxon>
        <taxon>Actinomycetota</taxon>
        <taxon>Actinomycetes</taxon>
        <taxon>Propionibacteriales</taxon>
        <taxon>Nocardioidaceae</taxon>
        <taxon>Nocardioides</taxon>
    </lineage>
</organism>
<evidence type="ECO:0000256" key="2">
    <source>
        <dbReference type="ARBA" id="ARBA00022679"/>
    </source>
</evidence>
<evidence type="ECO:0000313" key="6">
    <source>
        <dbReference type="Proteomes" id="UP000473525"/>
    </source>
</evidence>
<dbReference type="RefSeq" id="WP_181644855.1">
    <property type="nucleotide sequence ID" value="NZ_WSEK01000004.1"/>
</dbReference>
<keyword evidence="2 5" id="KW-0808">Transferase</keyword>
<dbReference type="GO" id="GO:0016757">
    <property type="term" value="F:glycosyltransferase activity"/>
    <property type="evidence" value="ECO:0007669"/>
    <property type="project" value="UniProtKB-KW"/>
</dbReference>
<dbReference type="InterPro" id="IPR001296">
    <property type="entry name" value="Glyco_trans_1"/>
</dbReference>
<keyword evidence="6" id="KW-1185">Reference proteome</keyword>